<accession>M2TBG3</accession>
<feature type="transmembrane region" description="Helical" evidence="1">
    <location>
        <begin position="65"/>
        <end position="85"/>
    </location>
</feature>
<keyword evidence="3" id="KW-1185">Reference proteome</keyword>
<comment type="caution">
    <text evidence="2">The sequence shown here is derived from an EMBL/GenBank/DDBJ whole genome shotgun (WGS) entry which is preliminary data.</text>
</comment>
<dbReference type="Proteomes" id="UP000011717">
    <property type="component" value="Unassembled WGS sequence"/>
</dbReference>
<dbReference type="OrthoDB" id="7424236at2"/>
<reference evidence="2 3" key="1">
    <citation type="journal article" date="2013" name="Genome Announc.">
        <title>Draft Genome Sequence of Strain JLT2015T, Belonging to the Family Sphingomonadaceae of the Alphaproteobacteria.</title>
        <authorList>
            <person name="Tang K."/>
            <person name="Liu K."/>
            <person name="Li S."/>
            <person name="Jiao N."/>
        </authorList>
    </citation>
    <scope>NUCLEOTIDE SEQUENCE [LARGE SCALE GENOMIC DNA]</scope>
    <source>
        <strain evidence="2 3">JLT2015</strain>
    </source>
</reference>
<dbReference type="RefSeq" id="WP_008600452.1">
    <property type="nucleotide sequence ID" value="NZ_AMRV01000002.1"/>
</dbReference>
<evidence type="ECO:0000256" key="1">
    <source>
        <dbReference type="SAM" id="Phobius"/>
    </source>
</evidence>
<organism evidence="2 3">
    <name type="scientific">Pacificimonas flava</name>
    <dbReference type="NCBI Taxonomy" id="1234595"/>
    <lineage>
        <taxon>Bacteria</taxon>
        <taxon>Pseudomonadati</taxon>
        <taxon>Pseudomonadota</taxon>
        <taxon>Alphaproteobacteria</taxon>
        <taxon>Sphingomonadales</taxon>
        <taxon>Sphingosinicellaceae</taxon>
        <taxon>Pacificimonas</taxon>
    </lineage>
</organism>
<keyword evidence="1" id="KW-0812">Transmembrane</keyword>
<dbReference type="EMBL" id="AMRV01000002">
    <property type="protein sequence ID" value="EMD83954.1"/>
    <property type="molecule type" value="Genomic_DNA"/>
</dbReference>
<protein>
    <submittedName>
        <fullName evidence="2">Putative membrane protein</fullName>
    </submittedName>
</protein>
<evidence type="ECO:0000313" key="2">
    <source>
        <dbReference type="EMBL" id="EMD83954.1"/>
    </source>
</evidence>
<feature type="transmembrane region" description="Helical" evidence="1">
    <location>
        <begin position="24"/>
        <end position="45"/>
    </location>
</feature>
<gene>
    <name evidence="2" type="ORF">C725_0926</name>
</gene>
<proteinExistence type="predicted"/>
<sequence length="158" mass="16702">MLDVALTAVENSALAEALRTSRTAYPIVNGLHIIGLAVLFGSILSLDLKLLGLFPQIPVQPLALYLPRVSACGLGLAAATGLLLFSIQPRDYAENSAFLIKVGLVLIGTAHAAWVHSTQGWKRAARENGSVAKRLRVSAALSLSIWSAAILAGRFIAF</sequence>
<keyword evidence="1" id="KW-1133">Transmembrane helix</keyword>
<feature type="transmembrane region" description="Helical" evidence="1">
    <location>
        <begin position="137"/>
        <end position="157"/>
    </location>
</feature>
<name>M2TBG3_9SPHN</name>
<dbReference type="AlphaFoldDB" id="M2TBG3"/>
<keyword evidence="1" id="KW-0472">Membrane</keyword>
<feature type="transmembrane region" description="Helical" evidence="1">
    <location>
        <begin position="97"/>
        <end position="117"/>
    </location>
</feature>
<evidence type="ECO:0000313" key="3">
    <source>
        <dbReference type="Proteomes" id="UP000011717"/>
    </source>
</evidence>